<protein>
    <submittedName>
        <fullName evidence="4 5">Aspartate-semialdehyde dehydrogenase</fullName>
        <ecNumber evidence="5">1.2.1.11</ecNumber>
    </submittedName>
</protein>
<dbReference type="SUPFAM" id="SSF51735">
    <property type="entry name" value="NAD(P)-binding Rossmann-fold domains"/>
    <property type="match status" value="1"/>
</dbReference>
<proteinExistence type="inferred from homology"/>
<dbReference type="AlphaFoldDB" id="A0A1G6MXS1"/>
<evidence type="ECO:0000259" key="3">
    <source>
        <dbReference type="SMART" id="SM00859"/>
    </source>
</evidence>
<comment type="similarity">
    <text evidence="1">Belongs to the aspartate-semialdehyde dehydrogenase family.</text>
</comment>
<evidence type="ECO:0000313" key="5">
    <source>
        <dbReference type="EMBL" id="TGG87304.1"/>
    </source>
</evidence>
<sequence>MKVAVVGATGEVGRKIVDELSDLNLKDLDLYASKKSEGEILEYNDRELVVKELKEESMKKEYDYVLFSAGGDISSRFAPIAADSGSVVIDNSSAFRMEKEIPLVVPEINSHKLKGYGGIIANPNCSTIQMLLALNNVQRELKIEEINVSTYQAVSGAGNKGIQELISQEKGHKVSKHFEKEIHRNVIPKIGDYEENGFTTEEMKMVNETIKIYEDDEIIVIPTAVRVPVVYGHSESITFKTKKSTNIQLVEDLIANSENVVFNNEIITPLEIENDKMTYVSRLRQLNERTFLIWVMANNVRVGAATNAVRIMKKHIEINGVDL</sequence>
<evidence type="ECO:0000256" key="2">
    <source>
        <dbReference type="PIRSR" id="PIRSR000148-1"/>
    </source>
</evidence>
<evidence type="ECO:0000256" key="1">
    <source>
        <dbReference type="ARBA" id="ARBA00010584"/>
    </source>
</evidence>
<gene>
    <name evidence="5" type="ORF">E4650_08345</name>
    <name evidence="4" type="ORF">SAMN04488588_1425</name>
</gene>
<dbReference type="CDD" id="cd02316">
    <property type="entry name" value="VcASADH2_like_N"/>
    <property type="match status" value="1"/>
</dbReference>
<dbReference type="Pfam" id="PF01118">
    <property type="entry name" value="Semialdhyde_dh"/>
    <property type="match status" value="1"/>
</dbReference>
<dbReference type="Pfam" id="PF02774">
    <property type="entry name" value="Semialdhyde_dhC"/>
    <property type="match status" value="1"/>
</dbReference>
<dbReference type="PIRSF" id="PIRSF000148">
    <property type="entry name" value="ASA_dh"/>
    <property type="match status" value="1"/>
</dbReference>
<dbReference type="Gene3D" id="3.40.50.720">
    <property type="entry name" value="NAD(P)-binding Rossmann-like Domain"/>
    <property type="match status" value="1"/>
</dbReference>
<dbReference type="Gene3D" id="3.30.360.10">
    <property type="entry name" value="Dihydrodipicolinate Reductase, domain 2"/>
    <property type="match status" value="1"/>
</dbReference>
<accession>A0A1G6MXS1</accession>
<dbReference type="EMBL" id="FMYV01000005">
    <property type="protein sequence ID" value="SDC60349.1"/>
    <property type="molecule type" value="Genomic_DNA"/>
</dbReference>
<dbReference type="OrthoDB" id="9805684at2"/>
<evidence type="ECO:0000313" key="6">
    <source>
        <dbReference type="Proteomes" id="UP000199322"/>
    </source>
</evidence>
<feature type="active site" description="Proton acceptor" evidence="2">
    <location>
        <position position="233"/>
    </location>
</feature>
<dbReference type="GO" id="GO:0046983">
    <property type="term" value="F:protein dimerization activity"/>
    <property type="evidence" value="ECO:0007669"/>
    <property type="project" value="InterPro"/>
</dbReference>
<dbReference type="PANTHER" id="PTHR46278">
    <property type="entry name" value="DEHYDROGENASE, PUTATIVE-RELATED"/>
    <property type="match status" value="1"/>
</dbReference>
<dbReference type="InterPro" id="IPR036291">
    <property type="entry name" value="NAD(P)-bd_dom_sf"/>
</dbReference>
<dbReference type="Proteomes" id="UP000297288">
    <property type="component" value="Unassembled WGS sequence"/>
</dbReference>
<keyword evidence="5" id="KW-0560">Oxidoreductase</keyword>
<dbReference type="InterPro" id="IPR012280">
    <property type="entry name" value="Semialdhyde_DH_dimer_dom"/>
</dbReference>
<dbReference type="SMART" id="SM00859">
    <property type="entry name" value="Semialdhyde_dh"/>
    <property type="match status" value="1"/>
</dbReference>
<dbReference type="PANTHER" id="PTHR46278:SF2">
    <property type="entry name" value="ASPARTATE-SEMIALDEHYDE DEHYDROGENASE"/>
    <property type="match status" value="1"/>
</dbReference>
<name>A0A1G6MXS1_9BACT</name>
<dbReference type="GO" id="GO:0004073">
    <property type="term" value="F:aspartate-semialdehyde dehydrogenase activity"/>
    <property type="evidence" value="ECO:0007669"/>
    <property type="project" value="UniProtKB-EC"/>
</dbReference>
<dbReference type="GO" id="GO:0051287">
    <property type="term" value="F:NAD binding"/>
    <property type="evidence" value="ECO:0007669"/>
    <property type="project" value="InterPro"/>
</dbReference>
<reference evidence="5 7" key="2">
    <citation type="submission" date="2019-04" db="EMBL/GenBank/DDBJ databases">
        <title>Draft genome sequence data and analysis of a Fermenting Bacterium, Geotoga petraea strain HO-Geo1, isolated from heavy-oil petroleum reservoir in Russia.</title>
        <authorList>
            <person name="Grouzdev D.S."/>
            <person name="Semenova E.M."/>
            <person name="Sokolova D.S."/>
            <person name="Tourova T.P."/>
            <person name="Poltaraus A.B."/>
            <person name="Nazina T.N."/>
        </authorList>
    </citation>
    <scope>NUCLEOTIDE SEQUENCE [LARGE SCALE GENOMIC DNA]</scope>
    <source>
        <strain evidence="5 7">HO-Geo1</strain>
    </source>
</reference>
<reference evidence="4 6" key="1">
    <citation type="submission" date="2016-10" db="EMBL/GenBank/DDBJ databases">
        <authorList>
            <person name="de Groot N.N."/>
        </authorList>
    </citation>
    <scope>NUCLEOTIDE SEQUENCE [LARGE SCALE GENOMIC DNA]</scope>
    <source>
        <strain evidence="4 6">WG14</strain>
    </source>
</reference>
<dbReference type="NCBIfam" id="NF011456">
    <property type="entry name" value="PRK14874.1"/>
    <property type="match status" value="1"/>
</dbReference>
<organism evidence="4 6">
    <name type="scientific">Geotoga petraea</name>
    <dbReference type="NCBI Taxonomy" id="28234"/>
    <lineage>
        <taxon>Bacteria</taxon>
        <taxon>Thermotogati</taxon>
        <taxon>Thermotogota</taxon>
        <taxon>Thermotogae</taxon>
        <taxon>Petrotogales</taxon>
        <taxon>Petrotogaceae</taxon>
        <taxon>Geotoga</taxon>
    </lineage>
</organism>
<dbReference type="InterPro" id="IPR000534">
    <property type="entry name" value="Semialdehyde_DH_NAD-bd"/>
</dbReference>
<evidence type="ECO:0000313" key="4">
    <source>
        <dbReference type="EMBL" id="SDC60349.1"/>
    </source>
</evidence>
<feature type="domain" description="Semialdehyde dehydrogenase NAD-binding" evidence="3">
    <location>
        <begin position="2"/>
        <end position="116"/>
    </location>
</feature>
<feature type="active site" description="Acyl-thioester intermediate" evidence="2">
    <location>
        <position position="125"/>
    </location>
</feature>
<dbReference type="EMBL" id="SRME01000005">
    <property type="protein sequence ID" value="TGG87304.1"/>
    <property type="molecule type" value="Genomic_DNA"/>
</dbReference>
<dbReference type="SUPFAM" id="SSF55347">
    <property type="entry name" value="Glyceraldehyde-3-phosphate dehydrogenase-like, C-terminal domain"/>
    <property type="match status" value="1"/>
</dbReference>
<evidence type="ECO:0000313" key="7">
    <source>
        <dbReference type="Proteomes" id="UP000297288"/>
    </source>
</evidence>
<dbReference type="GO" id="GO:0008652">
    <property type="term" value="P:amino acid biosynthetic process"/>
    <property type="evidence" value="ECO:0007669"/>
    <property type="project" value="InterPro"/>
</dbReference>
<dbReference type="RefSeq" id="WP_091404129.1">
    <property type="nucleotide sequence ID" value="NZ_FMYV01000005.1"/>
</dbReference>
<dbReference type="Proteomes" id="UP000199322">
    <property type="component" value="Unassembled WGS sequence"/>
</dbReference>
<keyword evidence="6" id="KW-1185">Reference proteome</keyword>
<dbReference type="STRING" id="28234.SAMN04488588_1425"/>
<dbReference type="EC" id="1.2.1.11" evidence="5"/>